<keyword evidence="1" id="KW-1133">Transmembrane helix</keyword>
<keyword evidence="1" id="KW-0472">Membrane</keyword>
<keyword evidence="1" id="KW-0812">Transmembrane</keyword>
<name>A0A1X9T466_9BACL</name>
<evidence type="ECO:0000256" key="1">
    <source>
        <dbReference type="SAM" id="Phobius"/>
    </source>
</evidence>
<protein>
    <submittedName>
        <fullName evidence="2">Uncharacterized protein</fullName>
    </submittedName>
</protein>
<dbReference type="Proteomes" id="UP000078148">
    <property type="component" value="Plasmid unnamed1"/>
</dbReference>
<dbReference type="EMBL" id="CP021170">
    <property type="protein sequence ID" value="ARR10711.1"/>
    <property type="molecule type" value="Genomic_DNA"/>
</dbReference>
<feature type="transmembrane region" description="Helical" evidence="1">
    <location>
        <begin position="6"/>
        <end position="23"/>
    </location>
</feature>
<evidence type="ECO:0000313" key="3">
    <source>
        <dbReference type="Proteomes" id="UP000078148"/>
    </source>
</evidence>
<evidence type="ECO:0000313" key="2">
    <source>
        <dbReference type="EMBL" id="ARR10711.1"/>
    </source>
</evidence>
<accession>A0A1X9T466</accession>
<keyword evidence="3" id="KW-1185">Reference proteome</keyword>
<dbReference type="KEGG" id="pbv:AR543_p0103"/>
<proteinExistence type="predicted"/>
<dbReference type="RefSeq" id="WP_087071413.1">
    <property type="nucleotide sequence ID" value="NZ_CP021170.1"/>
</dbReference>
<geneLocation type="plasmid" evidence="2 3">
    <name>unnamed1</name>
</geneLocation>
<sequence length="104" mass="11706">MGKSFVIMVSVMLLVVCIWGYHVDQQKKQDQIESTPTFEVQGLIESIRTIAKDEKWGASTTYYIKVNGQEYPINTMLWDDQKVGQVVTLTGNNYGVLSVESSTP</sequence>
<organism evidence="2 3">
    <name type="scientific">Paenibacillus bovis</name>
    <dbReference type="NCBI Taxonomy" id="1616788"/>
    <lineage>
        <taxon>Bacteria</taxon>
        <taxon>Bacillati</taxon>
        <taxon>Bacillota</taxon>
        <taxon>Bacilli</taxon>
        <taxon>Bacillales</taxon>
        <taxon>Paenibacillaceae</taxon>
        <taxon>Paenibacillus</taxon>
    </lineage>
</organism>
<dbReference type="AlphaFoldDB" id="A0A1X9T466"/>
<keyword evidence="2" id="KW-0614">Plasmid</keyword>
<gene>
    <name evidence="2" type="ORF">AR543_p0103</name>
</gene>
<reference evidence="2 3" key="1">
    <citation type="journal article" date="2016" name="Int. J. Syst. Evol. Microbiol.">
        <title>Paenibacillus damxungensis sp. nov., isolated from raw yak (Bos grunniens) milk.</title>
        <authorList>
            <person name="Wu Z."/>
            <person name="Gao C."/>
            <person name="Han J."/>
            <person name="Liu Z."/>
        </authorList>
    </citation>
    <scope>NUCLEOTIDE SEQUENCE [LARGE SCALE GENOMIC DNA]</scope>
    <source>
        <strain evidence="2 3">BD3526</strain>
        <plasmid evidence="2 3">unnamed1</plasmid>
    </source>
</reference>